<proteinExistence type="predicted"/>
<reference evidence="3" key="1">
    <citation type="submission" date="2020-02" db="EMBL/GenBank/DDBJ databases">
        <authorList>
            <person name="Meier V. D."/>
        </authorList>
    </citation>
    <scope>NUCLEOTIDE SEQUENCE</scope>
    <source>
        <strain evidence="3">AVDCRST_MAG10</strain>
    </source>
</reference>
<dbReference type="Pfam" id="PF01613">
    <property type="entry name" value="Flavin_Reduct"/>
    <property type="match status" value="1"/>
</dbReference>
<sequence length="173" mass="18390">MAAWLGAPGADVTPGADFSDLVGDLDYPMMIVTTAAGGEKAGCLVGFATQCSIEPPLFAVWLSRKNHTFRVAQKADVLAVHFPSPGEAPLATLFGGETSDEVDKFAQCRWREGLGGAPVLEDCVRWFAGRVIERIPTEDHVGFLLEPVQAASGAWAGQLGFQSIRHISPGHEA</sequence>
<dbReference type="PANTHER" id="PTHR30466">
    <property type="entry name" value="FLAVIN REDUCTASE"/>
    <property type="match status" value="1"/>
</dbReference>
<dbReference type="InterPro" id="IPR050268">
    <property type="entry name" value="NADH-dep_flavin_reductase"/>
</dbReference>
<evidence type="ECO:0000259" key="2">
    <source>
        <dbReference type="SMART" id="SM00903"/>
    </source>
</evidence>
<dbReference type="GO" id="GO:0010181">
    <property type="term" value="F:FMN binding"/>
    <property type="evidence" value="ECO:0007669"/>
    <property type="project" value="InterPro"/>
</dbReference>
<organism evidence="3">
    <name type="scientific">uncultured Acidimicrobiales bacterium</name>
    <dbReference type="NCBI Taxonomy" id="310071"/>
    <lineage>
        <taxon>Bacteria</taxon>
        <taxon>Bacillati</taxon>
        <taxon>Actinomycetota</taxon>
        <taxon>Acidimicrobiia</taxon>
        <taxon>Acidimicrobiales</taxon>
        <taxon>environmental samples</taxon>
    </lineage>
</organism>
<keyword evidence="1" id="KW-0560">Oxidoreductase</keyword>
<dbReference type="PANTHER" id="PTHR30466:SF15">
    <property type="entry name" value="POSSIBLE OXIDOREDUCTASE"/>
    <property type="match status" value="1"/>
</dbReference>
<dbReference type="InterPro" id="IPR012349">
    <property type="entry name" value="Split_barrel_FMN-bd"/>
</dbReference>
<protein>
    <recommendedName>
        <fullName evidence="2">Flavin reductase like domain-containing protein</fullName>
    </recommendedName>
</protein>
<dbReference type="InterPro" id="IPR002563">
    <property type="entry name" value="Flavin_Rdtase-like_dom"/>
</dbReference>
<evidence type="ECO:0000256" key="1">
    <source>
        <dbReference type="ARBA" id="ARBA00023002"/>
    </source>
</evidence>
<feature type="domain" description="Flavin reductase like" evidence="2">
    <location>
        <begin position="22"/>
        <end position="157"/>
    </location>
</feature>
<evidence type="ECO:0000313" key="3">
    <source>
        <dbReference type="EMBL" id="CAA9242986.1"/>
    </source>
</evidence>
<gene>
    <name evidence="3" type="ORF">AVDCRST_MAG10-1701</name>
</gene>
<dbReference type="EMBL" id="CADCTB010000112">
    <property type="protein sequence ID" value="CAA9242986.1"/>
    <property type="molecule type" value="Genomic_DNA"/>
</dbReference>
<dbReference type="Gene3D" id="2.30.110.10">
    <property type="entry name" value="Electron Transport, Fmn-binding Protein, Chain A"/>
    <property type="match status" value="1"/>
</dbReference>
<dbReference type="GO" id="GO:0042602">
    <property type="term" value="F:riboflavin reductase (NADPH) activity"/>
    <property type="evidence" value="ECO:0007669"/>
    <property type="project" value="TreeGrafter"/>
</dbReference>
<accession>A0A6J4I616</accession>
<name>A0A6J4I616_9ACTN</name>
<dbReference type="SMART" id="SM00903">
    <property type="entry name" value="Flavin_Reduct"/>
    <property type="match status" value="1"/>
</dbReference>
<dbReference type="SUPFAM" id="SSF50475">
    <property type="entry name" value="FMN-binding split barrel"/>
    <property type="match status" value="1"/>
</dbReference>
<dbReference type="AlphaFoldDB" id="A0A6J4I616"/>